<dbReference type="Gene3D" id="1.10.510.10">
    <property type="entry name" value="Transferase(Phosphotransferase) domain 1"/>
    <property type="match status" value="1"/>
</dbReference>
<evidence type="ECO:0000313" key="2">
    <source>
        <dbReference type="EMBL" id="QHW29667.1"/>
    </source>
</evidence>
<gene>
    <name evidence="2" type="ORF">GZH47_01650</name>
</gene>
<dbReference type="Proteomes" id="UP000479114">
    <property type="component" value="Chromosome"/>
</dbReference>
<name>A0A6C0NU23_9BACL</name>
<dbReference type="KEGG" id="prz:GZH47_01650"/>
<organism evidence="2 3">
    <name type="scientific">Paenibacillus rhizovicinus</name>
    <dbReference type="NCBI Taxonomy" id="2704463"/>
    <lineage>
        <taxon>Bacteria</taxon>
        <taxon>Bacillati</taxon>
        <taxon>Bacillota</taxon>
        <taxon>Bacilli</taxon>
        <taxon>Bacillales</taxon>
        <taxon>Paenibacillaceae</taxon>
        <taxon>Paenibacillus</taxon>
    </lineage>
</organism>
<accession>A0A6C0NU23</accession>
<keyword evidence="2" id="KW-0808">Transferase</keyword>
<feature type="domain" description="Aminoglycoside phosphotransferase" evidence="1">
    <location>
        <begin position="30"/>
        <end position="264"/>
    </location>
</feature>
<dbReference type="InterPro" id="IPR011009">
    <property type="entry name" value="Kinase-like_dom_sf"/>
</dbReference>
<proteinExistence type="predicted"/>
<sequence length="318" mass="35428">MLEALVKQAARIAGDYLKEQVVASYPITGKGISNQVCVVETELHKVVVRMNDKDAFSSYGKEKWCMEQAAAVGVRGPEVLSIGIDDETAYMIQAFVEGDNGADSTIPKTLIWRKLGEYAKLIHSIQVKGYGENLIDPIHGEFQSPPHAGSDGSWLGYVQHNINKLTERDRLIELGVLTLMESQSIKQRFENIKRAPFRFGLNHGDISLKNTIVDEANQVILLDWNAAVSVVPHATVAQLMHYRILGLEESANDEEFKAFIDGYGISDRDISDVMDFLLLKAFDNLRWAIDRRPDLIEPFAAFAKQVVNLVLAPQTSQG</sequence>
<protein>
    <submittedName>
        <fullName evidence="2">Phosphotransferase</fullName>
    </submittedName>
</protein>
<reference evidence="2 3" key="1">
    <citation type="submission" date="2020-02" db="EMBL/GenBank/DDBJ databases">
        <title>Paenibacillus sp. nov., isolated from rhizosphere soil of tomato.</title>
        <authorList>
            <person name="Weon H.-Y."/>
            <person name="Lee S.A."/>
        </authorList>
    </citation>
    <scope>NUCLEOTIDE SEQUENCE [LARGE SCALE GENOMIC DNA]</scope>
    <source>
        <strain evidence="2 3">14171R-81</strain>
    </source>
</reference>
<dbReference type="SUPFAM" id="SSF56112">
    <property type="entry name" value="Protein kinase-like (PK-like)"/>
    <property type="match status" value="1"/>
</dbReference>
<evidence type="ECO:0000313" key="3">
    <source>
        <dbReference type="Proteomes" id="UP000479114"/>
    </source>
</evidence>
<dbReference type="EMBL" id="CP048286">
    <property type="protein sequence ID" value="QHW29667.1"/>
    <property type="molecule type" value="Genomic_DNA"/>
</dbReference>
<dbReference type="InterPro" id="IPR002575">
    <property type="entry name" value="Aminoglycoside_PTrfase"/>
</dbReference>
<keyword evidence="3" id="KW-1185">Reference proteome</keyword>
<dbReference type="RefSeq" id="WP_162638237.1">
    <property type="nucleotide sequence ID" value="NZ_CP048286.1"/>
</dbReference>
<dbReference type="Pfam" id="PF01636">
    <property type="entry name" value="APH"/>
    <property type="match status" value="1"/>
</dbReference>
<dbReference type="GO" id="GO:0016740">
    <property type="term" value="F:transferase activity"/>
    <property type="evidence" value="ECO:0007669"/>
    <property type="project" value="UniProtKB-KW"/>
</dbReference>
<evidence type="ECO:0000259" key="1">
    <source>
        <dbReference type="Pfam" id="PF01636"/>
    </source>
</evidence>
<dbReference type="AlphaFoldDB" id="A0A6C0NU23"/>